<sequence length="315" mass="35063">GDDRSATPTIILLPFGRMLVVDRTVITQLQADQTGIDFMELSANLIRAHHLRYSSTPSILDSDTTSKGLSPISLGYSPPSYEDIFGEKTNDLPPSYSELSLLFRQRQMEYSEMQDFNLGSVAVVRNEETVRETVLDITEGGNEEETNNSAQEVDARQEVGNSEQVAIIVPSNLQDTNLHSDVDTVSAANEEFTYPNCKYCIMSLGTDRRAKIKCYCFQSSLEKKNKCALMTRSYDDSASSSTTQVEIENNSCECPVYTAESIPTDRETFLESDNVKNGNELSGINKYGNKCAFNDRHSHEGTCKLSCEDIRESSL</sequence>
<reference evidence="1 2" key="1">
    <citation type="submission" date="2015-09" db="EMBL/GenBank/DDBJ databases">
        <title>Draft genome of the scarab beetle Oryctes borbonicus.</title>
        <authorList>
            <person name="Meyer J.M."/>
            <person name="Markov G.V."/>
            <person name="Baskaran P."/>
            <person name="Herrmann M."/>
            <person name="Sommer R.J."/>
            <person name="Roedelsperger C."/>
        </authorList>
    </citation>
    <scope>NUCLEOTIDE SEQUENCE [LARGE SCALE GENOMIC DNA]</scope>
    <source>
        <strain evidence="1">OB123</strain>
        <tissue evidence="1">Whole animal</tissue>
    </source>
</reference>
<gene>
    <name evidence="1" type="ORF">AMK59_2503</name>
</gene>
<dbReference type="AlphaFoldDB" id="A0A0T6BFZ9"/>
<dbReference type="Proteomes" id="UP000051574">
    <property type="component" value="Unassembled WGS sequence"/>
</dbReference>
<proteinExistence type="predicted"/>
<protein>
    <submittedName>
        <fullName evidence="1">Uncharacterized protein</fullName>
    </submittedName>
</protein>
<feature type="non-terminal residue" evidence="1">
    <location>
        <position position="1"/>
    </location>
</feature>
<name>A0A0T6BFZ9_9SCAR</name>
<evidence type="ECO:0000313" key="1">
    <source>
        <dbReference type="EMBL" id="KRT86268.1"/>
    </source>
</evidence>
<dbReference type="OrthoDB" id="8184505at2759"/>
<evidence type="ECO:0000313" key="2">
    <source>
        <dbReference type="Proteomes" id="UP000051574"/>
    </source>
</evidence>
<dbReference type="EMBL" id="LJIG01000672">
    <property type="protein sequence ID" value="KRT86268.1"/>
    <property type="molecule type" value="Genomic_DNA"/>
</dbReference>
<comment type="caution">
    <text evidence="1">The sequence shown here is derived from an EMBL/GenBank/DDBJ whole genome shotgun (WGS) entry which is preliminary data.</text>
</comment>
<organism evidence="1 2">
    <name type="scientific">Oryctes borbonicus</name>
    <dbReference type="NCBI Taxonomy" id="1629725"/>
    <lineage>
        <taxon>Eukaryota</taxon>
        <taxon>Metazoa</taxon>
        <taxon>Ecdysozoa</taxon>
        <taxon>Arthropoda</taxon>
        <taxon>Hexapoda</taxon>
        <taxon>Insecta</taxon>
        <taxon>Pterygota</taxon>
        <taxon>Neoptera</taxon>
        <taxon>Endopterygota</taxon>
        <taxon>Coleoptera</taxon>
        <taxon>Polyphaga</taxon>
        <taxon>Scarabaeiformia</taxon>
        <taxon>Scarabaeidae</taxon>
        <taxon>Dynastinae</taxon>
        <taxon>Oryctes</taxon>
    </lineage>
</organism>
<accession>A0A0T6BFZ9</accession>
<keyword evidence="2" id="KW-1185">Reference proteome</keyword>